<keyword evidence="10" id="KW-0969">Cilium</keyword>
<evidence type="ECO:0000256" key="5">
    <source>
        <dbReference type="ARBA" id="ARBA00022989"/>
    </source>
</evidence>
<keyword evidence="6 7" id="KW-0472">Membrane</keyword>
<dbReference type="InterPro" id="IPR006665">
    <property type="entry name" value="OmpA-like"/>
</dbReference>
<evidence type="ECO:0000256" key="7">
    <source>
        <dbReference type="PROSITE-ProRule" id="PRU00473"/>
    </source>
</evidence>
<dbReference type="SUPFAM" id="SSF103088">
    <property type="entry name" value="OmpA-like"/>
    <property type="match status" value="1"/>
</dbReference>
<evidence type="ECO:0000256" key="1">
    <source>
        <dbReference type="ARBA" id="ARBA00004162"/>
    </source>
</evidence>
<reference evidence="10 11" key="1">
    <citation type="submission" date="2019-08" db="EMBL/GenBank/DDBJ databases">
        <title>Bacterial whole genome sequence for Glaciihabitans sp. CHu50b-6-2.</title>
        <authorList>
            <person name="Jin L."/>
        </authorList>
    </citation>
    <scope>NUCLEOTIDE SEQUENCE [LARGE SCALE GENOMIC DNA]</scope>
    <source>
        <strain evidence="10 11">CHu50b-6-2</strain>
    </source>
</reference>
<evidence type="ECO:0000313" key="10">
    <source>
        <dbReference type="EMBL" id="TXN29204.1"/>
    </source>
</evidence>
<evidence type="ECO:0000256" key="3">
    <source>
        <dbReference type="ARBA" id="ARBA00022475"/>
    </source>
</evidence>
<dbReference type="GO" id="GO:0005886">
    <property type="term" value="C:plasma membrane"/>
    <property type="evidence" value="ECO:0007669"/>
    <property type="project" value="UniProtKB-SubCell"/>
</dbReference>
<dbReference type="Pfam" id="PF13677">
    <property type="entry name" value="MotB_plug"/>
    <property type="match status" value="1"/>
</dbReference>
<evidence type="ECO:0000256" key="6">
    <source>
        <dbReference type="ARBA" id="ARBA00023136"/>
    </source>
</evidence>
<evidence type="ECO:0000256" key="2">
    <source>
        <dbReference type="ARBA" id="ARBA00008914"/>
    </source>
</evidence>
<dbReference type="CDD" id="cd07185">
    <property type="entry name" value="OmpA_C-like"/>
    <property type="match status" value="1"/>
</dbReference>
<keyword evidence="3" id="KW-1003">Cell membrane</keyword>
<dbReference type="InterPro" id="IPR025713">
    <property type="entry name" value="MotB-like_N_dom"/>
</dbReference>
<dbReference type="PANTHER" id="PTHR30329">
    <property type="entry name" value="STATOR ELEMENT OF FLAGELLAR MOTOR COMPLEX"/>
    <property type="match status" value="1"/>
</dbReference>
<organism evidence="10 11">
    <name type="scientific">Lacisediminihabitans profunda</name>
    <dbReference type="NCBI Taxonomy" id="2594790"/>
    <lineage>
        <taxon>Bacteria</taxon>
        <taxon>Bacillati</taxon>
        <taxon>Actinomycetota</taxon>
        <taxon>Actinomycetes</taxon>
        <taxon>Micrococcales</taxon>
        <taxon>Microbacteriaceae</taxon>
        <taxon>Lacisediminihabitans</taxon>
    </lineage>
</organism>
<dbReference type="RefSeq" id="WP_147784224.1">
    <property type="nucleotide sequence ID" value="NZ_VRMG01000009.1"/>
</dbReference>
<keyword evidence="4 8" id="KW-0812">Transmembrane</keyword>
<comment type="caution">
    <text evidence="10">The sequence shown here is derived from an EMBL/GenBank/DDBJ whole genome shotgun (WGS) entry which is preliminary data.</text>
</comment>
<feature type="transmembrane region" description="Helical" evidence="8">
    <location>
        <begin position="21"/>
        <end position="42"/>
    </location>
</feature>
<accession>A0A5C8UPD5</accession>
<proteinExistence type="inferred from homology"/>
<keyword evidence="5 8" id="KW-1133">Transmembrane helix</keyword>
<dbReference type="InterPro" id="IPR036737">
    <property type="entry name" value="OmpA-like_sf"/>
</dbReference>
<evidence type="ECO:0000259" key="9">
    <source>
        <dbReference type="PROSITE" id="PS51123"/>
    </source>
</evidence>
<comment type="similarity">
    <text evidence="2">Belongs to the MotB family.</text>
</comment>
<dbReference type="PROSITE" id="PS51123">
    <property type="entry name" value="OMPA_2"/>
    <property type="match status" value="1"/>
</dbReference>
<protein>
    <submittedName>
        <fullName evidence="10">Flagellar motor protein MotB</fullName>
    </submittedName>
</protein>
<keyword evidence="11" id="KW-1185">Reference proteome</keyword>
<dbReference type="InterPro" id="IPR050330">
    <property type="entry name" value="Bact_OuterMem_StrucFunc"/>
</dbReference>
<gene>
    <name evidence="10" type="ORF">FVP33_13550</name>
</gene>
<sequence length="291" mass="30868">MSARRQKHHEEAEEHGPDERWMASYMDMVTVLMCMFIVLFAMSTVDSAKFIALRNSLATGFGVKDIGKIDTAKGTVVQPDKAVKNSESFAPSQLATQEVDSLKALQAAISANLTANGLTSTVTFQITERGLVIRLVGSQTFFDTNSTALIGVAPQVLNDIAPAIVASPYEVSVEGHADARQSTSPYPTNWELSSGRAVSVLRHLVEVGGIRSDRIGAVGYGSSRPIATGTSPEEMARNRRVDIVVLSNQPEGVRALMPGIVAAEAAAAAKPPVDPPTGIARFTLPVGVPGR</sequence>
<feature type="domain" description="OmpA-like" evidence="9">
    <location>
        <begin position="129"/>
        <end position="249"/>
    </location>
</feature>
<comment type="subcellular location">
    <subcellularLocation>
        <location evidence="1">Cell membrane</location>
        <topology evidence="1">Single-pass membrane protein</topology>
    </subcellularLocation>
</comment>
<dbReference type="PANTHER" id="PTHR30329:SF21">
    <property type="entry name" value="LIPOPROTEIN YIAD-RELATED"/>
    <property type="match status" value="1"/>
</dbReference>
<keyword evidence="10" id="KW-0966">Cell projection</keyword>
<dbReference type="EMBL" id="VRMG01000009">
    <property type="protein sequence ID" value="TXN29204.1"/>
    <property type="molecule type" value="Genomic_DNA"/>
</dbReference>
<evidence type="ECO:0000256" key="8">
    <source>
        <dbReference type="SAM" id="Phobius"/>
    </source>
</evidence>
<dbReference type="Proteomes" id="UP000321379">
    <property type="component" value="Unassembled WGS sequence"/>
</dbReference>
<dbReference type="Pfam" id="PF00691">
    <property type="entry name" value="OmpA"/>
    <property type="match status" value="1"/>
</dbReference>
<name>A0A5C8UPD5_9MICO</name>
<dbReference type="Gene3D" id="3.30.1330.60">
    <property type="entry name" value="OmpA-like domain"/>
    <property type="match status" value="1"/>
</dbReference>
<evidence type="ECO:0000256" key="4">
    <source>
        <dbReference type="ARBA" id="ARBA00022692"/>
    </source>
</evidence>
<dbReference type="AlphaFoldDB" id="A0A5C8UPD5"/>
<keyword evidence="10" id="KW-0282">Flagellum</keyword>
<evidence type="ECO:0000313" key="11">
    <source>
        <dbReference type="Proteomes" id="UP000321379"/>
    </source>
</evidence>